<gene>
    <name evidence="11 13" type="primary">gatB</name>
    <name evidence="13" type="ORF">E7Y31_02305</name>
</gene>
<dbReference type="Proteomes" id="UP000305282">
    <property type="component" value="Unassembled WGS sequence"/>
</dbReference>
<dbReference type="SUPFAM" id="SSF55931">
    <property type="entry name" value="Glutamine synthetase/guanido kinase"/>
    <property type="match status" value="1"/>
</dbReference>
<evidence type="ECO:0000259" key="12">
    <source>
        <dbReference type="SMART" id="SM00845"/>
    </source>
</evidence>
<dbReference type="PROSITE" id="PS01234">
    <property type="entry name" value="GATB"/>
    <property type="match status" value="1"/>
</dbReference>
<protein>
    <recommendedName>
        <fullName evidence="3 11">Aspartyl/glutamyl-tRNA(Asn/Gln) amidotransferase subunit B</fullName>
        <shortName evidence="11">Asp/Glu-ADT subunit B</shortName>
        <ecNumber evidence="11">6.3.5.-</ecNumber>
    </recommendedName>
</protein>
<dbReference type="AlphaFoldDB" id="A0A4S5EU35"/>
<dbReference type="Pfam" id="PF02637">
    <property type="entry name" value="GatB_Yqey"/>
    <property type="match status" value="1"/>
</dbReference>
<dbReference type="Pfam" id="PF02934">
    <property type="entry name" value="GatB_N"/>
    <property type="match status" value="1"/>
</dbReference>
<keyword evidence="14" id="KW-1185">Reference proteome</keyword>
<dbReference type="Gene3D" id="1.10.10.410">
    <property type="match status" value="1"/>
</dbReference>
<evidence type="ECO:0000256" key="9">
    <source>
        <dbReference type="ARBA" id="ARBA00047380"/>
    </source>
</evidence>
<dbReference type="NCBIfam" id="NF004013">
    <property type="entry name" value="PRK05477.1-3"/>
    <property type="match status" value="1"/>
</dbReference>
<dbReference type="GO" id="GO:0005524">
    <property type="term" value="F:ATP binding"/>
    <property type="evidence" value="ECO:0007669"/>
    <property type="project" value="UniProtKB-KW"/>
</dbReference>
<comment type="function">
    <text evidence="8 11">Allows the formation of correctly charged Asn-tRNA(Asn) or Gln-tRNA(Gln) through the transamidation of misacylated Asp-tRNA(Asn) or Glu-tRNA(Gln) in organisms which lack either or both of asparaginyl-tRNA or glutaminyl-tRNA synthetases. The reaction takes place in the presence of glutamine and ATP through an activated phospho-Asp-tRNA(Asn) or phospho-Glu-tRNA(Gln).</text>
</comment>
<comment type="caution">
    <text evidence="13">The sequence shown here is derived from an EMBL/GenBank/DDBJ whole genome shotgun (WGS) entry which is preliminary data.</text>
</comment>
<dbReference type="PANTHER" id="PTHR11659">
    <property type="entry name" value="GLUTAMYL-TRNA GLN AMIDOTRANSFERASE SUBUNIT B MITOCHONDRIAL AND PROKARYOTIC PET112-RELATED"/>
    <property type="match status" value="1"/>
</dbReference>
<evidence type="ECO:0000256" key="10">
    <source>
        <dbReference type="ARBA" id="ARBA00047913"/>
    </source>
</evidence>
<dbReference type="GO" id="GO:0070681">
    <property type="term" value="P:glutaminyl-tRNAGln biosynthesis via transamidation"/>
    <property type="evidence" value="ECO:0007669"/>
    <property type="project" value="TreeGrafter"/>
</dbReference>
<dbReference type="NCBIfam" id="NF004014">
    <property type="entry name" value="PRK05477.1-4"/>
    <property type="match status" value="1"/>
</dbReference>
<dbReference type="InterPro" id="IPR014746">
    <property type="entry name" value="Gln_synth/guanido_kin_cat_dom"/>
</dbReference>
<dbReference type="InterPro" id="IPR023168">
    <property type="entry name" value="GatB_Yqey_C_2"/>
</dbReference>
<accession>A0A4S5EU35</accession>
<dbReference type="InterPro" id="IPR004413">
    <property type="entry name" value="GatB"/>
</dbReference>
<dbReference type="SUPFAM" id="SSF89095">
    <property type="entry name" value="GatB/YqeY motif"/>
    <property type="match status" value="1"/>
</dbReference>
<dbReference type="GO" id="GO:0050566">
    <property type="term" value="F:asparaginyl-tRNA synthase (glutamine-hydrolyzing) activity"/>
    <property type="evidence" value="ECO:0007669"/>
    <property type="project" value="RHEA"/>
</dbReference>
<dbReference type="NCBIfam" id="NF004012">
    <property type="entry name" value="PRK05477.1-2"/>
    <property type="match status" value="1"/>
</dbReference>
<evidence type="ECO:0000256" key="2">
    <source>
        <dbReference type="ARBA" id="ARBA00011123"/>
    </source>
</evidence>
<evidence type="ECO:0000256" key="1">
    <source>
        <dbReference type="ARBA" id="ARBA00005306"/>
    </source>
</evidence>
<evidence type="ECO:0000256" key="4">
    <source>
        <dbReference type="ARBA" id="ARBA00022598"/>
    </source>
</evidence>
<keyword evidence="13" id="KW-0808">Transferase</keyword>
<dbReference type="OrthoDB" id="9804078at2"/>
<dbReference type="GO" id="GO:0016740">
    <property type="term" value="F:transferase activity"/>
    <property type="evidence" value="ECO:0007669"/>
    <property type="project" value="UniProtKB-KW"/>
</dbReference>
<evidence type="ECO:0000313" key="14">
    <source>
        <dbReference type="Proteomes" id="UP000305282"/>
    </source>
</evidence>
<feature type="domain" description="Asn/Gln amidotransferase" evidence="12">
    <location>
        <begin position="346"/>
        <end position="493"/>
    </location>
</feature>
<evidence type="ECO:0000256" key="8">
    <source>
        <dbReference type="ARBA" id="ARBA00024799"/>
    </source>
</evidence>
<evidence type="ECO:0000313" key="13">
    <source>
        <dbReference type="EMBL" id="THJ75994.1"/>
    </source>
</evidence>
<proteinExistence type="inferred from homology"/>
<comment type="similarity">
    <text evidence="1 11">Belongs to the GatB/GatE family. GatB subfamily.</text>
</comment>
<dbReference type="NCBIfam" id="TIGR00133">
    <property type="entry name" value="gatB"/>
    <property type="match status" value="1"/>
</dbReference>
<comment type="catalytic activity">
    <reaction evidence="9 11">
        <text>L-aspartyl-tRNA(Asn) + L-glutamine + ATP + H2O = L-asparaginyl-tRNA(Asn) + L-glutamate + ADP + phosphate + 2 H(+)</text>
        <dbReference type="Rhea" id="RHEA:14513"/>
        <dbReference type="Rhea" id="RHEA-COMP:9674"/>
        <dbReference type="Rhea" id="RHEA-COMP:9677"/>
        <dbReference type="ChEBI" id="CHEBI:15377"/>
        <dbReference type="ChEBI" id="CHEBI:15378"/>
        <dbReference type="ChEBI" id="CHEBI:29985"/>
        <dbReference type="ChEBI" id="CHEBI:30616"/>
        <dbReference type="ChEBI" id="CHEBI:43474"/>
        <dbReference type="ChEBI" id="CHEBI:58359"/>
        <dbReference type="ChEBI" id="CHEBI:78515"/>
        <dbReference type="ChEBI" id="CHEBI:78516"/>
        <dbReference type="ChEBI" id="CHEBI:456216"/>
    </reaction>
</comment>
<evidence type="ECO:0000256" key="7">
    <source>
        <dbReference type="ARBA" id="ARBA00022917"/>
    </source>
</evidence>
<keyword evidence="7 11" id="KW-0648">Protein biosynthesis</keyword>
<dbReference type="InterPro" id="IPR017958">
    <property type="entry name" value="Gln-tRNA_amidoTrfase_suB_CS"/>
</dbReference>
<dbReference type="PANTHER" id="PTHR11659:SF0">
    <property type="entry name" value="GLUTAMYL-TRNA(GLN) AMIDOTRANSFERASE SUBUNIT B, MITOCHONDRIAL"/>
    <property type="match status" value="1"/>
</dbReference>
<keyword evidence="5 11" id="KW-0547">Nucleotide-binding</keyword>
<evidence type="ECO:0000256" key="5">
    <source>
        <dbReference type="ARBA" id="ARBA00022741"/>
    </source>
</evidence>
<name>A0A4S5EU35_9ACTN</name>
<dbReference type="InterPro" id="IPR017959">
    <property type="entry name" value="Asn/Gln-tRNA_amidoTrfase_suB/E"/>
</dbReference>
<organism evidence="13 14">
    <name type="scientific">Candidatus Frankia alpina</name>
    <dbReference type="NCBI Taxonomy" id="2699483"/>
    <lineage>
        <taxon>Bacteria</taxon>
        <taxon>Bacillati</taxon>
        <taxon>Actinomycetota</taxon>
        <taxon>Actinomycetes</taxon>
        <taxon>Frankiales</taxon>
        <taxon>Frankiaceae</taxon>
        <taxon>Frankia</taxon>
    </lineage>
</organism>
<keyword evidence="6 11" id="KW-0067">ATP-binding</keyword>
<reference evidence="13 14" key="1">
    <citation type="submission" date="2019-04" db="EMBL/GenBank/DDBJ databases">
        <title>Draft genome sequences for three unisolated Alnus-infective Frankia Sp+ strains, AgTrS, AiOr and AvVan, the first sequenced Frankia strains able to sporulate in-planta.</title>
        <authorList>
            <person name="Bethencourt L."/>
            <person name="Vautrin F."/>
            <person name="Taib N."/>
            <person name="Dubost A."/>
            <person name="Castro-Garcia L."/>
            <person name="Imbaud O."/>
            <person name="Abrouk D."/>
            <person name="Fournier P."/>
            <person name="Briolay J."/>
            <person name="Nguyen A."/>
            <person name="Normand P."/>
            <person name="Fernandez M.P."/>
            <person name="Brochier-Armanet C."/>
            <person name="Herrera-Belaroussi A."/>
        </authorList>
    </citation>
    <scope>NUCLEOTIDE SEQUENCE [LARGE SCALE GENOMIC DNA]</scope>
    <source>
        <strain evidence="13 14">AvVan</strain>
    </source>
</reference>
<dbReference type="GO" id="GO:0006412">
    <property type="term" value="P:translation"/>
    <property type="evidence" value="ECO:0007669"/>
    <property type="project" value="UniProtKB-UniRule"/>
</dbReference>
<comment type="subunit">
    <text evidence="2 11">Heterotrimer of A, B and C subunits.</text>
</comment>
<dbReference type="HAMAP" id="MF_00121">
    <property type="entry name" value="GatB"/>
    <property type="match status" value="1"/>
</dbReference>
<dbReference type="GO" id="GO:0050567">
    <property type="term" value="F:glutaminyl-tRNA synthase (glutamine-hydrolyzing) activity"/>
    <property type="evidence" value="ECO:0007669"/>
    <property type="project" value="UniProtKB-UniRule"/>
</dbReference>
<evidence type="ECO:0000256" key="11">
    <source>
        <dbReference type="HAMAP-Rule" id="MF_00121"/>
    </source>
</evidence>
<dbReference type="EC" id="6.3.5.-" evidence="11"/>
<dbReference type="InterPro" id="IPR003789">
    <property type="entry name" value="Asn/Gln_tRNA_amidoTrase-B-like"/>
</dbReference>
<evidence type="ECO:0000256" key="3">
    <source>
        <dbReference type="ARBA" id="ARBA00016923"/>
    </source>
</evidence>
<comment type="catalytic activity">
    <reaction evidence="10 11">
        <text>L-glutamyl-tRNA(Gln) + L-glutamine + ATP + H2O = L-glutaminyl-tRNA(Gln) + L-glutamate + ADP + phosphate + H(+)</text>
        <dbReference type="Rhea" id="RHEA:17521"/>
        <dbReference type="Rhea" id="RHEA-COMP:9681"/>
        <dbReference type="Rhea" id="RHEA-COMP:9684"/>
        <dbReference type="ChEBI" id="CHEBI:15377"/>
        <dbReference type="ChEBI" id="CHEBI:15378"/>
        <dbReference type="ChEBI" id="CHEBI:29985"/>
        <dbReference type="ChEBI" id="CHEBI:30616"/>
        <dbReference type="ChEBI" id="CHEBI:43474"/>
        <dbReference type="ChEBI" id="CHEBI:58359"/>
        <dbReference type="ChEBI" id="CHEBI:78520"/>
        <dbReference type="ChEBI" id="CHEBI:78521"/>
        <dbReference type="ChEBI" id="CHEBI:456216"/>
    </reaction>
</comment>
<dbReference type="InterPro" id="IPR006075">
    <property type="entry name" value="Asn/Gln-tRNA_Trfase_suB/E_cat"/>
</dbReference>
<dbReference type="InterPro" id="IPR018027">
    <property type="entry name" value="Asn/Gln_amidotransferase"/>
</dbReference>
<dbReference type="EMBL" id="SSXH01000024">
    <property type="protein sequence ID" value="THJ75994.1"/>
    <property type="molecule type" value="Genomic_DNA"/>
</dbReference>
<sequence length="496" mass="53163">MPSYADALARYEPVIGLETHVELGTVSKMFCGCPTAFGAEPNTQVCPVCLGLPGALPVVNSAAVRFAVMIGLALHCDIASWCRFARKNYFYPDMPKNFQISQYDEPLCTDGWLDVEIDGEVHRVGITRVHMEEDTGKSLHVGGATGRIHGATHSLVDYNRAGIPLVEIVTEPDVRSPEVARAYVDELRELIRALGVSDVRMEQGSLRCDANVSLRRRPAPGEPDAPFGTRSETKNLNSLRSVERAVRYEISRQAGRLDDGERIRQETRHFDEAAGRTSPGRSKEEATDYRYFPEPDLTPLALPVQYVDELRVGLPELPAARRARLIAEHGYTVRDLTDLRNAGVLDLVEQTVAAGATPAAARKWWLNELARRAADGGSQPSDLAISPADVARITVLVAGGELTDALARKVIDGVLAGEGTPDEVIAGRGLAVVADDGALTAAVDAAIATAPDIAEKVRGGKVNAVGPLVGAVMKAMKGQADAASVRGLLLERLGAS</sequence>
<dbReference type="SMART" id="SM00845">
    <property type="entry name" value="GatB_Yqey"/>
    <property type="match status" value="1"/>
</dbReference>
<keyword evidence="4 11" id="KW-0436">Ligase</keyword>
<evidence type="ECO:0000256" key="6">
    <source>
        <dbReference type="ARBA" id="ARBA00022840"/>
    </source>
</evidence>